<organism evidence="2 3">
    <name type="scientific">Paraburkholderia caballeronis</name>
    <dbReference type="NCBI Taxonomy" id="416943"/>
    <lineage>
        <taxon>Bacteria</taxon>
        <taxon>Pseudomonadati</taxon>
        <taxon>Pseudomonadota</taxon>
        <taxon>Betaproteobacteria</taxon>
        <taxon>Burkholderiales</taxon>
        <taxon>Burkholderiaceae</taxon>
        <taxon>Paraburkholderia</taxon>
    </lineage>
</organism>
<accession>A0A1H7T5N2</accession>
<dbReference type="NCBIfam" id="NF007537">
    <property type="entry name" value="PRK10148.1"/>
    <property type="match status" value="1"/>
</dbReference>
<protein>
    <submittedName>
        <fullName evidence="2">PhnB protein</fullName>
    </submittedName>
</protein>
<dbReference type="Gene3D" id="3.10.180.10">
    <property type="entry name" value="2,3-Dihydroxybiphenyl 1,2-Dioxygenase, domain 1"/>
    <property type="match status" value="1"/>
</dbReference>
<dbReference type="Proteomes" id="UP000199120">
    <property type="component" value="Unassembled WGS sequence"/>
</dbReference>
<reference evidence="3" key="1">
    <citation type="submission" date="2016-10" db="EMBL/GenBank/DDBJ databases">
        <authorList>
            <person name="Varghese N."/>
            <person name="Submissions S."/>
        </authorList>
    </citation>
    <scope>NUCLEOTIDE SEQUENCE [LARGE SCALE GENOMIC DNA]</scope>
    <source>
        <strain evidence="3">LMG 26416</strain>
    </source>
</reference>
<dbReference type="SUPFAM" id="SSF54593">
    <property type="entry name" value="Glyoxalase/Bleomycin resistance protein/Dihydroxybiphenyl dioxygenase"/>
    <property type="match status" value="1"/>
</dbReference>
<dbReference type="STRING" id="416943.SAMN05445871_2758"/>
<dbReference type="InterPro" id="IPR029068">
    <property type="entry name" value="Glyas_Bleomycin-R_OHBP_Dase"/>
</dbReference>
<gene>
    <name evidence="2" type="ORF">SAMN05192542_11423</name>
</gene>
<feature type="domain" description="PhnB-like" evidence="1">
    <location>
        <begin position="3"/>
        <end position="134"/>
    </location>
</feature>
<evidence type="ECO:0000259" key="1">
    <source>
        <dbReference type="Pfam" id="PF06983"/>
    </source>
</evidence>
<dbReference type="AlphaFoldDB" id="A0A1H7T5N2"/>
<dbReference type="CDD" id="cd06588">
    <property type="entry name" value="PhnB_like"/>
    <property type="match status" value="1"/>
</dbReference>
<dbReference type="EMBL" id="FOAJ01000014">
    <property type="protein sequence ID" value="SEL79825.1"/>
    <property type="molecule type" value="Genomic_DNA"/>
</dbReference>
<keyword evidence="3" id="KW-1185">Reference proteome</keyword>
<dbReference type="InterPro" id="IPR028973">
    <property type="entry name" value="PhnB-like"/>
</dbReference>
<evidence type="ECO:0000313" key="2">
    <source>
        <dbReference type="EMBL" id="SEL79825.1"/>
    </source>
</evidence>
<dbReference type="Pfam" id="PF06983">
    <property type="entry name" value="3-dmu-9_3-mt"/>
    <property type="match status" value="1"/>
</dbReference>
<dbReference type="OrthoDB" id="9795306at2"/>
<proteinExistence type="predicted"/>
<dbReference type="PANTHER" id="PTHR33990">
    <property type="entry name" value="PROTEIN YJDN-RELATED"/>
    <property type="match status" value="1"/>
</dbReference>
<dbReference type="PANTHER" id="PTHR33990:SF1">
    <property type="entry name" value="PROTEIN YJDN"/>
    <property type="match status" value="1"/>
</dbReference>
<name>A0A1H7T5N2_9BURK</name>
<sequence>MQIQSYLFFNGNCGDVIAYYREVLGAEELFRMRFDEAPPDPQRPPMPPDMGDKVMHATLRIGQSDLMMSDGGCMTNSSAFAGFSLSLAGEDAATAERYFNALAKDGTVKMPFQKTFWSPGFGMVTDRFGVPWMVTAPPLEKIG</sequence>
<evidence type="ECO:0000313" key="3">
    <source>
        <dbReference type="Proteomes" id="UP000199120"/>
    </source>
</evidence>
<dbReference type="RefSeq" id="WP_090545674.1">
    <property type="nucleotide sequence ID" value="NZ_FNSR01000001.1"/>
</dbReference>